<dbReference type="SMART" id="SM00028">
    <property type="entry name" value="TPR"/>
    <property type="match status" value="1"/>
</dbReference>
<protein>
    <submittedName>
        <fullName evidence="1">Uncharacterized protein</fullName>
    </submittedName>
</protein>
<dbReference type="PANTHER" id="PTHR46512">
    <property type="entry name" value="PEPTIDYLPROLYL ISOMERASE"/>
    <property type="match status" value="1"/>
</dbReference>
<dbReference type="EMBL" id="CAJNNV010003192">
    <property type="protein sequence ID" value="CAE8588530.1"/>
    <property type="molecule type" value="Genomic_DNA"/>
</dbReference>
<dbReference type="AlphaFoldDB" id="A0A813DQD3"/>
<dbReference type="OrthoDB" id="199930at2759"/>
<comment type="caution">
    <text evidence="1">The sequence shown here is derived from an EMBL/GenBank/DDBJ whole genome shotgun (WGS) entry which is preliminary data.</text>
</comment>
<name>A0A813DQD3_POLGL</name>
<dbReference type="Gene3D" id="1.25.40.10">
    <property type="entry name" value="Tetratricopeptide repeat domain"/>
    <property type="match status" value="1"/>
</dbReference>
<evidence type="ECO:0000313" key="2">
    <source>
        <dbReference type="Proteomes" id="UP000654075"/>
    </source>
</evidence>
<reference evidence="1" key="1">
    <citation type="submission" date="2021-02" db="EMBL/GenBank/DDBJ databases">
        <authorList>
            <person name="Dougan E. K."/>
            <person name="Rhodes N."/>
            <person name="Thang M."/>
            <person name="Chan C."/>
        </authorList>
    </citation>
    <scope>NUCLEOTIDE SEQUENCE</scope>
</reference>
<dbReference type="InterPro" id="IPR011990">
    <property type="entry name" value="TPR-like_helical_dom_sf"/>
</dbReference>
<dbReference type="SUPFAM" id="SSF48452">
    <property type="entry name" value="TPR-like"/>
    <property type="match status" value="1"/>
</dbReference>
<gene>
    <name evidence="1" type="ORF">PGLA1383_LOCUS7327</name>
</gene>
<accession>A0A813DQD3</accession>
<dbReference type="InterPro" id="IPR019734">
    <property type="entry name" value="TPR_rpt"/>
</dbReference>
<sequence>MPPLLRRKKAADDATRRGDYAEALEIYEELLRDFESVSESSAAEGDPASLSRATLLSNAALCTLKLSPLQPNWAHVRRMLLRTLALSNEALSLEPENAKAHFRRACALESLERFSEAYLAYQTAALLAPMDARVRESLERASRYDASELGPEISAEVAARKTAEHAAQVRKRQLQKQKMMRAIAKEEVNETAVPKAGFNLDGSPLATCCWCTRGCRGGDFYAAPCGHGPFCGACRGRIS</sequence>
<dbReference type="Proteomes" id="UP000654075">
    <property type="component" value="Unassembled WGS sequence"/>
</dbReference>
<proteinExistence type="predicted"/>
<keyword evidence="2" id="KW-1185">Reference proteome</keyword>
<dbReference type="InterPro" id="IPR050754">
    <property type="entry name" value="FKBP4/5/8-like"/>
</dbReference>
<feature type="non-terminal residue" evidence="1">
    <location>
        <position position="239"/>
    </location>
</feature>
<organism evidence="1 2">
    <name type="scientific">Polarella glacialis</name>
    <name type="common">Dinoflagellate</name>
    <dbReference type="NCBI Taxonomy" id="89957"/>
    <lineage>
        <taxon>Eukaryota</taxon>
        <taxon>Sar</taxon>
        <taxon>Alveolata</taxon>
        <taxon>Dinophyceae</taxon>
        <taxon>Suessiales</taxon>
        <taxon>Suessiaceae</taxon>
        <taxon>Polarella</taxon>
    </lineage>
</organism>
<evidence type="ECO:0000313" key="1">
    <source>
        <dbReference type="EMBL" id="CAE8588530.1"/>
    </source>
</evidence>